<dbReference type="Proteomes" id="UP000019248">
    <property type="component" value="Unassembled WGS sequence"/>
</dbReference>
<organism evidence="1 2">
    <name type="scientific">Listeria riparia FSL S10-1204</name>
    <dbReference type="NCBI Taxonomy" id="1265816"/>
    <lineage>
        <taxon>Bacteria</taxon>
        <taxon>Bacillati</taxon>
        <taxon>Bacillota</taxon>
        <taxon>Bacilli</taxon>
        <taxon>Bacillales</taxon>
        <taxon>Listeriaceae</taxon>
        <taxon>Listeria</taxon>
    </lineage>
</organism>
<evidence type="ECO:0000313" key="2">
    <source>
        <dbReference type="Proteomes" id="UP000019248"/>
    </source>
</evidence>
<gene>
    <name evidence="1" type="ORF">PRIP_14767</name>
</gene>
<sequence length="89" mass="10151">MTQIMYEGTVYDVLSPDSLKTGSKVILLATYTEEDGWTPCLDGKGLLVEITGFPSISRAPYLKENELNFDFFELDVDYYVVVEEKRVRS</sequence>
<dbReference type="AlphaFoldDB" id="W7D1T4"/>
<evidence type="ECO:0000313" key="1">
    <source>
        <dbReference type="EMBL" id="EUJ42925.1"/>
    </source>
</evidence>
<proteinExistence type="predicted"/>
<reference evidence="1 2" key="1">
    <citation type="journal article" date="2014" name="Int. J. Syst. Evol. Microbiol.">
        <title>Listeria floridensis sp. nov., Listeria aquatica sp. nov., Listeria cornellensis sp. nov., Listeria riparia sp. nov. and Listeria grandensis sp. nov., from agricultural and natural environments.</title>
        <authorList>
            <person name="den Bakker H.C."/>
            <person name="Warchocki S."/>
            <person name="Wright E.M."/>
            <person name="Allred A.F."/>
            <person name="Ahlstrom C."/>
            <person name="Manuel C.S."/>
            <person name="Stasiewicz M.J."/>
            <person name="Burrell A."/>
            <person name="Roof S."/>
            <person name="Strawn L."/>
            <person name="Fortes E.D."/>
            <person name="Nightingale K.K."/>
            <person name="Kephart D."/>
            <person name="Wiedmann M."/>
        </authorList>
    </citation>
    <scope>NUCLEOTIDE SEQUENCE [LARGE SCALE GENOMIC DNA]</scope>
    <source>
        <strain evidence="1 2">FSL S10-1204</strain>
    </source>
</reference>
<comment type="caution">
    <text evidence="1">The sequence shown here is derived from an EMBL/GenBank/DDBJ whole genome shotgun (WGS) entry which is preliminary data.</text>
</comment>
<protein>
    <submittedName>
        <fullName evidence="1">Uncharacterized protein</fullName>
    </submittedName>
</protein>
<accession>W7D1T4</accession>
<dbReference type="EMBL" id="AODL01000030">
    <property type="protein sequence ID" value="EUJ42925.1"/>
    <property type="molecule type" value="Genomic_DNA"/>
</dbReference>
<keyword evidence="2" id="KW-1185">Reference proteome</keyword>
<dbReference type="RefSeq" id="WP_036101776.1">
    <property type="nucleotide sequence ID" value="NZ_AODL01000030.1"/>
</dbReference>
<name>W7D1T4_9LIST</name>